<dbReference type="RefSeq" id="XP_002172334.1">
    <property type="nucleotide sequence ID" value="XM_002172298.2"/>
</dbReference>
<dbReference type="GO" id="GO:1903464">
    <property type="term" value="P:negative regulation of mitotic cell cycle DNA replication"/>
    <property type="evidence" value="ECO:0007669"/>
    <property type="project" value="EnsemblFungi"/>
</dbReference>
<evidence type="ECO:0000313" key="3">
    <source>
        <dbReference type="JaponicusDB" id="SJAG_01068"/>
    </source>
</evidence>
<dbReference type="Gene3D" id="1.25.40.10">
    <property type="entry name" value="Tetratricopeptide repeat domain"/>
    <property type="match status" value="1"/>
</dbReference>
<dbReference type="InterPro" id="IPR036047">
    <property type="entry name" value="F-box-like_dom_sf"/>
</dbReference>
<dbReference type="GO" id="GO:0031146">
    <property type="term" value="P:SCF-dependent proteasomal ubiquitin-dependent protein catabolic process"/>
    <property type="evidence" value="ECO:0007669"/>
    <property type="project" value="EnsemblFungi"/>
</dbReference>
<dbReference type="GO" id="GO:0007535">
    <property type="term" value="P:donor selection"/>
    <property type="evidence" value="ECO:0007669"/>
    <property type="project" value="EnsemblFungi"/>
</dbReference>
<dbReference type="Proteomes" id="UP000001744">
    <property type="component" value="Unassembled WGS sequence"/>
</dbReference>
<name>B6JXE0_SCHJY</name>
<dbReference type="SMART" id="SM00256">
    <property type="entry name" value="FBOX"/>
    <property type="match status" value="1"/>
</dbReference>
<reference evidence="2 4" key="1">
    <citation type="journal article" date="2011" name="Science">
        <title>Comparative functional genomics of the fission yeasts.</title>
        <authorList>
            <person name="Rhind N."/>
            <person name="Chen Z."/>
            <person name="Yassour M."/>
            <person name="Thompson D.A."/>
            <person name="Haas B.J."/>
            <person name="Habib N."/>
            <person name="Wapinski I."/>
            <person name="Roy S."/>
            <person name="Lin M.F."/>
            <person name="Heiman D.I."/>
            <person name="Young S.K."/>
            <person name="Furuya K."/>
            <person name="Guo Y."/>
            <person name="Pidoux A."/>
            <person name="Chen H.M."/>
            <person name="Robbertse B."/>
            <person name="Goldberg J.M."/>
            <person name="Aoki K."/>
            <person name="Bayne E.H."/>
            <person name="Berlin A.M."/>
            <person name="Desjardins C.A."/>
            <person name="Dobbs E."/>
            <person name="Dukaj L."/>
            <person name="Fan L."/>
            <person name="FitzGerald M.G."/>
            <person name="French C."/>
            <person name="Gujja S."/>
            <person name="Hansen K."/>
            <person name="Keifenheim D."/>
            <person name="Levin J.Z."/>
            <person name="Mosher R.A."/>
            <person name="Mueller C.A."/>
            <person name="Pfiffner J."/>
            <person name="Priest M."/>
            <person name="Russ C."/>
            <person name="Smialowska A."/>
            <person name="Swoboda P."/>
            <person name="Sykes S.M."/>
            <person name="Vaughn M."/>
            <person name="Vengrova S."/>
            <person name="Yoder R."/>
            <person name="Zeng Q."/>
            <person name="Allshire R."/>
            <person name="Baulcombe D."/>
            <person name="Birren B.W."/>
            <person name="Brown W."/>
            <person name="Ekwall K."/>
            <person name="Kellis M."/>
            <person name="Leatherwood J."/>
            <person name="Levin H."/>
            <person name="Margalit H."/>
            <person name="Martienssen R."/>
            <person name="Nieduszynski C.A."/>
            <person name="Spatafora J.W."/>
            <person name="Friedman N."/>
            <person name="Dalgaard J.Z."/>
            <person name="Baumann P."/>
            <person name="Niki H."/>
            <person name="Regev A."/>
            <person name="Nusbaum C."/>
        </authorList>
    </citation>
    <scope>NUCLEOTIDE SEQUENCE [LARGE SCALE GENOMIC DNA]</scope>
    <source>
        <strain evidence="4">yFS275 / FY16936</strain>
    </source>
</reference>
<dbReference type="PROSITE" id="PS50181">
    <property type="entry name" value="FBOX"/>
    <property type="match status" value="1"/>
</dbReference>
<dbReference type="SMART" id="SM00367">
    <property type="entry name" value="LRR_CC"/>
    <property type="match status" value="2"/>
</dbReference>
<organism evidence="2 4">
    <name type="scientific">Schizosaccharomyces japonicus (strain yFS275 / FY16936)</name>
    <name type="common">Fission yeast</name>
    <dbReference type="NCBI Taxonomy" id="402676"/>
    <lineage>
        <taxon>Eukaryota</taxon>
        <taxon>Fungi</taxon>
        <taxon>Dikarya</taxon>
        <taxon>Ascomycota</taxon>
        <taxon>Taphrinomycotina</taxon>
        <taxon>Schizosaccharomycetes</taxon>
        <taxon>Schizosaccharomycetales</taxon>
        <taxon>Schizosaccharomycetaceae</taxon>
        <taxon>Schizosaccharomyces</taxon>
    </lineage>
</organism>
<evidence type="ECO:0000313" key="4">
    <source>
        <dbReference type="Proteomes" id="UP000001744"/>
    </source>
</evidence>
<dbReference type="EMBL" id="KE651166">
    <property type="protein sequence ID" value="EEB06041.1"/>
    <property type="molecule type" value="Genomic_DNA"/>
</dbReference>
<gene>
    <name evidence="3" type="primary">pof3</name>
    <name evidence="2" type="ORF">SJAG_01068</name>
</gene>
<feature type="domain" description="F-box" evidence="1">
    <location>
        <begin position="132"/>
        <end position="179"/>
    </location>
</feature>
<dbReference type="VEuPathDB" id="FungiDB:SJAG_01068"/>
<dbReference type="Pfam" id="PF12937">
    <property type="entry name" value="F-box-like"/>
    <property type="match status" value="1"/>
</dbReference>
<keyword evidence="4" id="KW-1185">Reference proteome</keyword>
<dbReference type="SUPFAM" id="SSF48452">
    <property type="entry name" value="TPR-like"/>
    <property type="match status" value="1"/>
</dbReference>
<dbReference type="OrthoDB" id="629492at2759"/>
<dbReference type="GeneID" id="7048311"/>
<protein>
    <submittedName>
        <fullName evidence="2">F-box protein Pof3</fullName>
    </submittedName>
</protein>
<sequence length="574" mass="65553">MNSQFKNYNDKTRLLLKRRNFKEALSYITHCIEREPNPTMELFELRVIAFEYLKKYDEAQTDAKRMIHLNNKSAKGYLRLGKLQQLSNQDGMADQTYALGLANVHKLDPLLPVLRKASEQLARRLQLSRPVMNLFARFPKEIIIKIFDNLDFKTVVRCMQVSRLWSKSIKKEPAFFRRLDFTYAKHGSVMNRDKNVMCIARYSAYAKNEIQSVIGVEKLGILTPSKALLRCVPSLTEWQTISEIKVPQLDKLHLIWTPFSNLQFLHCNTPVTFSTAARILHSCPKLVELTFKSLIPDLLFDSMEWKDTATFQSPTFSLKQLVFLRDQKFPLHETETEFLRQILQNSPSLETLTVTYQNNLSGLLQQAPCKLKKLSVFDDSHNPSPKKLFISSSVECLTVEPGLPNLAISSPYDIQSAEGDIELRELLLNLYVRLSQDIVTKTTNFLEKCRHLRSLILKDAVALNDQLAQIISFFPDLQVLDLSDNISVDDKFATVLGTMCPQIKQLNLSGCPSLTGRGLLSLVKTLTQLEKVSILHCDLVSKETISFVRNKGIKVYTSTYTSVPVNGTKRLKLI</sequence>
<dbReference type="PANTHER" id="PTHR13318:SF190">
    <property type="entry name" value="PARTNER OF PAIRED, ISOFORM B"/>
    <property type="match status" value="1"/>
</dbReference>
<dbReference type="SUPFAM" id="SSF52047">
    <property type="entry name" value="RNI-like"/>
    <property type="match status" value="1"/>
</dbReference>
<accession>B6JXE0</accession>
<dbReference type="PANTHER" id="PTHR13318">
    <property type="entry name" value="PARTNER OF PAIRED, ISOFORM B-RELATED"/>
    <property type="match status" value="1"/>
</dbReference>
<proteinExistence type="predicted"/>
<dbReference type="SUPFAM" id="SSF81383">
    <property type="entry name" value="F-box domain"/>
    <property type="match status" value="1"/>
</dbReference>
<evidence type="ECO:0000313" key="2">
    <source>
        <dbReference type="EMBL" id="EEB06041.1"/>
    </source>
</evidence>
<dbReference type="STRING" id="402676.B6JXE0"/>
<dbReference type="GO" id="GO:1990756">
    <property type="term" value="F:ubiquitin-like ligase-substrate adaptor activity"/>
    <property type="evidence" value="ECO:0007669"/>
    <property type="project" value="EnsemblFungi"/>
</dbReference>
<dbReference type="InterPro" id="IPR006553">
    <property type="entry name" value="Leu-rich_rpt_Cys-con_subtyp"/>
</dbReference>
<dbReference type="InterPro" id="IPR011990">
    <property type="entry name" value="TPR-like_helical_dom_sf"/>
</dbReference>
<dbReference type="OMA" id="MRDLWMR"/>
<dbReference type="InterPro" id="IPR032675">
    <property type="entry name" value="LRR_dom_sf"/>
</dbReference>
<dbReference type="Gene3D" id="3.80.10.10">
    <property type="entry name" value="Ribonuclease Inhibitor"/>
    <property type="match status" value="1"/>
</dbReference>
<dbReference type="eggNOG" id="ENOG502S69X">
    <property type="taxonomic scope" value="Eukaryota"/>
</dbReference>
<dbReference type="AlphaFoldDB" id="B6JXE0"/>
<dbReference type="GO" id="GO:0000723">
    <property type="term" value="P:telomere maintenance"/>
    <property type="evidence" value="ECO:0007669"/>
    <property type="project" value="EnsemblFungi"/>
</dbReference>
<dbReference type="InterPro" id="IPR001810">
    <property type="entry name" value="F-box_dom"/>
</dbReference>
<dbReference type="Gene3D" id="1.20.1280.50">
    <property type="match status" value="1"/>
</dbReference>
<dbReference type="JaponicusDB" id="SJAG_01068">
    <property type="gene designation" value="pof3"/>
</dbReference>
<dbReference type="HOGENOM" id="CLU_472639_0_0_1"/>
<evidence type="ECO:0000259" key="1">
    <source>
        <dbReference type="PROSITE" id="PS50181"/>
    </source>
</evidence>